<dbReference type="Proteomes" id="UP000586827">
    <property type="component" value="Unassembled WGS sequence"/>
</dbReference>
<dbReference type="PANTHER" id="PTHR37826:SF3">
    <property type="entry name" value="J DOMAIN-CONTAINING PROTEIN"/>
    <property type="match status" value="1"/>
</dbReference>
<gene>
    <name evidence="2" type="ORF">HLB23_33535</name>
</gene>
<comment type="caution">
    <text evidence="2">The sequence shown here is derived from an EMBL/GenBank/DDBJ whole genome shotgun (WGS) entry which is preliminary data.</text>
</comment>
<accession>A0A849CEG6</accession>
<dbReference type="EMBL" id="JABELX010000015">
    <property type="protein sequence ID" value="NNH74717.1"/>
    <property type="molecule type" value="Genomic_DNA"/>
</dbReference>
<dbReference type="PANTHER" id="PTHR37826">
    <property type="entry name" value="FLOTILLIN BAND_7_5 DOMAIN PROTEIN"/>
    <property type="match status" value="1"/>
</dbReference>
<name>A0A849CEG6_9NOCA</name>
<reference evidence="2 3" key="1">
    <citation type="submission" date="2020-05" db="EMBL/GenBank/DDBJ databases">
        <title>MicrobeNet Type strains.</title>
        <authorList>
            <person name="Nicholson A.C."/>
        </authorList>
    </citation>
    <scope>NUCLEOTIDE SEQUENCE [LARGE SCALE GENOMIC DNA]</scope>
    <source>
        <strain evidence="2 3">JCM 3224</strain>
    </source>
</reference>
<feature type="transmembrane region" description="Helical" evidence="1">
    <location>
        <begin position="352"/>
        <end position="372"/>
    </location>
</feature>
<keyword evidence="3" id="KW-1185">Reference proteome</keyword>
<evidence type="ECO:0000313" key="3">
    <source>
        <dbReference type="Proteomes" id="UP000586827"/>
    </source>
</evidence>
<keyword evidence="1" id="KW-0472">Membrane</keyword>
<evidence type="ECO:0000313" key="2">
    <source>
        <dbReference type="EMBL" id="NNH74717.1"/>
    </source>
</evidence>
<proteinExistence type="predicted"/>
<keyword evidence="1" id="KW-1133">Transmembrane helix</keyword>
<evidence type="ECO:0000256" key="1">
    <source>
        <dbReference type="SAM" id="Phobius"/>
    </source>
</evidence>
<feature type="transmembrane region" description="Helical" evidence="1">
    <location>
        <begin position="311"/>
        <end position="328"/>
    </location>
</feature>
<dbReference type="AlphaFoldDB" id="A0A849CEG6"/>
<dbReference type="RefSeq" id="WP_157553105.1">
    <property type="nucleotide sequence ID" value="NZ_JABELX010000015.1"/>
</dbReference>
<organism evidence="2 3">
    <name type="scientific">Nocardia uniformis</name>
    <dbReference type="NCBI Taxonomy" id="53432"/>
    <lineage>
        <taxon>Bacteria</taxon>
        <taxon>Bacillati</taxon>
        <taxon>Actinomycetota</taxon>
        <taxon>Actinomycetes</taxon>
        <taxon>Mycobacteriales</taxon>
        <taxon>Nocardiaceae</taxon>
        <taxon>Nocardia</taxon>
    </lineage>
</organism>
<dbReference type="Gene3D" id="2.20.28.30">
    <property type="entry name" value="RNA polymerase ii, chain L"/>
    <property type="match status" value="1"/>
</dbReference>
<keyword evidence="1" id="KW-0812">Transmembrane</keyword>
<protein>
    <submittedName>
        <fullName evidence="2">Uncharacterized protein</fullName>
    </submittedName>
</protein>
<sequence length="373" mass="42379">MNNEHQRSDRAMLHQTELTRTYPCAACGGQLEFDISGQQLRCPFCGAIAAVAAPDGRPRAREFHSTMNEWRALAANSAGPQVTGEWEVVCQSCGGHTTFTGSLTATRCPYCTTPIQRDDVHNAPARLPVDGVVPFAVDEKRGRELVERWVRGRWFAPSEFKAYKRIGSFASVYTAYFTYDADTHTRYRGERGEEYRVQVGSGDNKRTVTKVRWHRASGEVRNDFVDVPVLANDGLDRDKIRELEPWPMDQARQYSPEYVAGHLCRTYDRDAEQSLPEAREWMERSIRSAVERDIGGDRQRIHHLDTAWNRLAYKHLLLPIWLLTVIYANKPFQVYINGITGEVHGERPWSKIKVAVAVLFALAVIAGMIVLLR</sequence>